<evidence type="ECO:0000313" key="6">
    <source>
        <dbReference type="EMBL" id="KAJ7717557.1"/>
    </source>
</evidence>
<keyword evidence="2 4" id="KW-0863">Zinc-finger</keyword>
<dbReference type="GO" id="GO:0008270">
    <property type="term" value="F:zinc ion binding"/>
    <property type="evidence" value="ECO:0007669"/>
    <property type="project" value="UniProtKB-KW"/>
</dbReference>
<dbReference type="Gene3D" id="6.10.140.2220">
    <property type="match status" value="1"/>
</dbReference>
<comment type="caution">
    <text evidence="6">The sequence shown here is derived from an EMBL/GenBank/DDBJ whole genome shotgun (WGS) entry which is preliminary data.</text>
</comment>
<dbReference type="InterPro" id="IPR002893">
    <property type="entry name" value="Znf_MYND"/>
</dbReference>
<keyword evidence="7" id="KW-1185">Reference proteome</keyword>
<evidence type="ECO:0000313" key="7">
    <source>
        <dbReference type="Proteomes" id="UP001215598"/>
    </source>
</evidence>
<dbReference type="PROSITE" id="PS50865">
    <property type="entry name" value="ZF_MYND_2"/>
    <property type="match status" value="1"/>
</dbReference>
<evidence type="ECO:0000256" key="4">
    <source>
        <dbReference type="PROSITE-ProRule" id="PRU00134"/>
    </source>
</evidence>
<evidence type="ECO:0000256" key="3">
    <source>
        <dbReference type="ARBA" id="ARBA00022833"/>
    </source>
</evidence>
<evidence type="ECO:0000256" key="2">
    <source>
        <dbReference type="ARBA" id="ARBA00022771"/>
    </source>
</evidence>
<proteinExistence type="predicted"/>
<name>A0AAD7HD89_9AGAR</name>
<dbReference type="Proteomes" id="UP001215598">
    <property type="component" value="Unassembled WGS sequence"/>
</dbReference>
<sequence>MSTASSSALVKEGIENYTSGRKAEAAEFYRRAVVQNLAHEDVLQKIPAIVPEQSSQETLAIAWSNLLAIFRESGSIVTKESAPDAYSLIFSFRSTAPSSSHPQFKGTKAKRLLKGMQIMASGALGIIAWEQGDRATAAKRYKEGLDVAAAHPVWNKGTAGLKHLDYTIAYEVGEIRDNLAMLMKKDALLAGGLRKDVLNVPNARIGEAGIVGVDTFVVATDACGRSGCTERGVGFKRCSACKKTAYCSVECQKDDWPKHKATHN</sequence>
<feature type="domain" description="MYND-type" evidence="5">
    <location>
        <begin position="220"/>
        <end position="264"/>
    </location>
</feature>
<keyword evidence="1" id="KW-0479">Metal-binding</keyword>
<dbReference type="AlphaFoldDB" id="A0AAD7HD89"/>
<protein>
    <recommendedName>
        <fullName evidence="5">MYND-type domain-containing protein</fullName>
    </recommendedName>
</protein>
<dbReference type="EMBL" id="JARKIB010000275">
    <property type="protein sequence ID" value="KAJ7717557.1"/>
    <property type="molecule type" value="Genomic_DNA"/>
</dbReference>
<gene>
    <name evidence="6" type="ORF">B0H16DRAFT_1610738</name>
</gene>
<keyword evidence="3" id="KW-0862">Zinc</keyword>
<reference evidence="6" key="1">
    <citation type="submission" date="2023-03" db="EMBL/GenBank/DDBJ databases">
        <title>Massive genome expansion in bonnet fungi (Mycena s.s.) driven by repeated elements and novel gene families across ecological guilds.</title>
        <authorList>
            <consortium name="Lawrence Berkeley National Laboratory"/>
            <person name="Harder C.B."/>
            <person name="Miyauchi S."/>
            <person name="Viragh M."/>
            <person name="Kuo A."/>
            <person name="Thoen E."/>
            <person name="Andreopoulos B."/>
            <person name="Lu D."/>
            <person name="Skrede I."/>
            <person name="Drula E."/>
            <person name="Henrissat B."/>
            <person name="Morin E."/>
            <person name="Kohler A."/>
            <person name="Barry K."/>
            <person name="LaButti K."/>
            <person name="Morin E."/>
            <person name="Salamov A."/>
            <person name="Lipzen A."/>
            <person name="Mereny Z."/>
            <person name="Hegedus B."/>
            <person name="Baldrian P."/>
            <person name="Stursova M."/>
            <person name="Weitz H."/>
            <person name="Taylor A."/>
            <person name="Grigoriev I.V."/>
            <person name="Nagy L.G."/>
            <person name="Martin F."/>
            <person name="Kauserud H."/>
        </authorList>
    </citation>
    <scope>NUCLEOTIDE SEQUENCE</scope>
    <source>
        <strain evidence="6">CBHHK182m</strain>
    </source>
</reference>
<evidence type="ECO:0000256" key="1">
    <source>
        <dbReference type="ARBA" id="ARBA00022723"/>
    </source>
</evidence>
<dbReference type="Pfam" id="PF01753">
    <property type="entry name" value="zf-MYND"/>
    <property type="match status" value="1"/>
</dbReference>
<accession>A0AAD7HD89</accession>
<organism evidence="6 7">
    <name type="scientific">Mycena metata</name>
    <dbReference type="NCBI Taxonomy" id="1033252"/>
    <lineage>
        <taxon>Eukaryota</taxon>
        <taxon>Fungi</taxon>
        <taxon>Dikarya</taxon>
        <taxon>Basidiomycota</taxon>
        <taxon>Agaricomycotina</taxon>
        <taxon>Agaricomycetes</taxon>
        <taxon>Agaricomycetidae</taxon>
        <taxon>Agaricales</taxon>
        <taxon>Marasmiineae</taxon>
        <taxon>Mycenaceae</taxon>
        <taxon>Mycena</taxon>
    </lineage>
</organism>
<dbReference type="SUPFAM" id="SSF144232">
    <property type="entry name" value="HIT/MYND zinc finger-like"/>
    <property type="match status" value="1"/>
</dbReference>
<evidence type="ECO:0000259" key="5">
    <source>
        <dbReference type="PROSITE" id="PS50865"/>
    </source>
</evidence>